<organism evidence="1 2">
    <name type="scientific">Luteimicrobium xylanilyticum</name>
    <dbReference type="NCBI Taxonomy" id="1133546"/>
    <lineage>
        <taxon>Bacteria</taxon>
        <taxon>Bacillati</taxon>
        <taxon>Actinomycetota</taxon>
        <taxon>Actinomycetes</taxon>
        <taxon>Micrococcales</taxon>
        <taxon>Luteimicrobium</taxon>
    </lineage>
</organism>
<dbReference type="EMBL" id="CP045529">
    <property type="protein sequence ID" value="QFU98374.1"/>
    <property type="molecule type" value="Genomic_DNA"/>
</dbReference>
<dbReference type="KEGG" id="lxl:KDY119_01886"/>
<evidence type="ECO:0000313" key="1">
    <source>
        <dbReference type="EMBL" id="QFU98374.1"/>
    </source>
</evidence>
<keyword evidence="2" id="KW-1185">Reference proteome</keyword>
<evidence type="ECO:0000313" key="2">
    <source>
        <dbReference type="Proteomes" id="UP000326702"/>
    </source>
</evidence>
<sequence>MTDLRVDLDAVRQLGTDLGHVADELEQANARSDRIAAAVGHEHLARTVRKFAHDWDDTRKKITGSVRALADASSQVAEAFEQADHDLAHALTDAS</sequence>
<protein>
    <submittedName>
        <fullName evidence="1">Uncharacterized protein</fullName>
    </submittedName>
</protein>
<dbReference type="RefSeq" id="WP_036950102.1">
    <property type="nucleotide sequence ID" value="NZ_BAABIH010000002.1"/>
</dbReference>
<accession>A0A5P9QAC0</accession>
<reference evidence="1 2" key="1">
    <citation type="submission" date="2019-10" db="EMBL/GenBank/DDBJ databases">
        <title>Genome sequence of Luteimicrobium xylanilyticum HY-24.</title>
        <authorList>
            <person name="Kim D.Y."/>
            <person name="Park H.-Y."/>
        </authorList>
    </citation>
    <scope>NUCLEOTIDE SEQUENCE [LARGE SCALE GENOMIC DNA]</scope>
    <source>
        <strain evidence="1 2">HY-24</strain>
    </source>
</reference>
<dbReference type="Proteomes" id="UP000326702">
    <property type="component" value="Chromosome"/>
</dbReference>
<name>A0A5P9QAC0_9MICO</name>
<dbReference type="AlphaFoldDB" id="A0A5P9QAC0"/>
<gene>
    <name evidence="1" type="ORF">KDY119_01886</name>
</gene>
<proteinExistence type="predicted"/>
<dbReference type="Gene3D" id="1.10.287.1060">
    <property type="entry name" value="ESAT-6-like"/>
    <property type="match status" value="1"/>
</dbReference>